<dbReference type="InterPro" id="IPR045090">
    <property type="entry name" value="Pept_M3A_M3B"/>
</dbReference>
<keyword evidence="10" id="KW-1185">Reference proteome</keyword>
<dbReference type="InterPro" id="IPR001567">
    <property type="entry name" value="Pept_M3A_M3B_dom"/>
</dbReference>
<reference evidence="9 10" key="1">
    <citation type="submission" date="2016-04" db="EMBL/GenBank/DDBJ databases">
        <authorList>
            <person name="Mornico D."/>
        </authorList>
    </citation>
    <scope>NUCLEOTIDE SEQUENCE [LARGE SCALE GENOMIC DNA]</scope>
    <source>
        <strain evidence="9 10">A121</strain>
    </source>
</reference>
<evidence type="ECO:0000313" key="9">
    <source>
        <dbReference type="EMBL" id="SCA74762.1"/>
    </source>
</evidence>
<dbReference type="Pfam" id="PF01432">
    <property type="entry name" value="Peptidase_M3"/>
    <property type="match status" value="1"/>
</dbReference>
<evidence type="ECO:0000256" key="6">
    <source>
        <dbReference type="ARBA" id="ARBA00023049"/>
    </source>
</evidence>
<comment type="similarity">
    <text evidence="1 7">Belongs to the peptidase M3 family.</text>
</comment>
<evidence type="ECO:0000256" key="3">
    <source>
        <dbReference type="ARBA" id="ARBA00022723"/>
    </source>
</evidence>
<evidence type="ECO:0000256" key="2">
    <source>
        <dbReference type="ARBA" id="ARBA00022670"/>
    </source>
</evidence>
<protein>
    <submittedName>
        <fullName evidence="9">Dipeptidyl carboxypeptidase Dcp</fullName>
        <ecNumber evidence="9">3.4.15.5</ecNumber>
    </submittedName>
</protein>
<dbReference type="NCBIfam" id="NF007624">
    <property type="entry name" value="PRK10280.1"/>
    <property type="match status" value="1"/>
</dbReference>
<dbReference type="InterPro" id="IPR024079">
    <property type="entry name" value="MetalloPept_cat_dom_sf"/>
</dbReference>
<dbReference type="EC" id="3.4.15.5" evidence="9"/>
<keyword evidence="6 7" id="KW-0482">Metalloprotease</keyword>
<evidence type="ECO:0000256" key="5">
    <source>
        <dbReference type="ARBA" id="ARBA00022833"/>
    </source>
</evidence>
<organism evidence="9 10">
    <name type="scientific">Citrobacter europaeus</name>
    <dbReference type="NCBI Taxonomy" id="1914243"/>
    <lineage>
        <taxon>Bacteria</taxon>
        <taxon>Pseudomonadati</taxon>
        <taxon>Pseudomonadota</taxon>
        <taxon>Gammaproteobacteria</taxon>
        <taxon>Enterobacterales</taxon>
        <taxon>Enterobacteriaceae</taxon>
        <taxon>Citrobacter</taxon>
    </lineage>
</organism>
<keyword evidence="4 7" id="KW-0378">Hydrolase</keyword>
<keyword evidence="2 7" id="KW-0645">Protease</keyword>
<name>A0ABY0K2Q5_9ENTR</name>
<comment type="cofactor">
    <cofactor evidence="7">
        <name>Zn(2+)</name>
        <dbReference type="ChEBI" id="CHEBI:29105"/>
    </cofactor>
    <text evidence="7">Binds 1 zinc ion.</text>
</comment>
<dbReference type="Gene3D" id="1.10.1370.40">
    <property type="match status" value="1"/>
</dbReference>
<comment type="caution">
    <text evidence="9">The sequence shown here is derived from an EMBL/GenBank/DDBJ whole genome shotgun (WGS) entry which is preliminary data.</text>
</comment>
<evidence type="ECO:0000313" key="10">
    <source>
        <dbReference type="Proteomes" id="UP000195338"/>
    </source>
</evidence>
<dbReference type="SUPFAM" id="SSF55486">
    <property type="entry name" value="Metalloproteases ('zincins'), catalytic domain"/>
    <property type="match status" value="1"/>
</dbReference>
<dbReference type="InterPro" id="IPR024077">
    <property type="entry name" value="Neurolysin/TOP_dom2"/>
</dbReference>
<evidence type="ECO:0000256" key="1">
    <source>
        <dbReference type="ARBA" id="ARBA00006040"/>
    </source>
</evidence>
<accession>A0ABY0K2Q5</accession>
<dbReference type="GO" id="GO:0008241">
    <property type="term" value="F:peptidyl-dipeptidase activity"/>
    <property type="evidence" value="ECO:0007669"/>
    <property type="project" value="UniProtKB-EC"/>
</dbReference>
<proteinExistence type="inferred from homology"/>
<evidence type="ECO:0000256" key="7">
    <source>
        <dbReference type="RuleBase" id="RU003435"/>
    </source>
</evidence>
<keyword evidence="9" id="KW-0121">Carboxypeptidase</keyword>
<dbReference type="PANTHER" id="PTHR43660:SF1">
    <property type="entry name" value="DIPEPTIDYL CARBOXYPEPTIDASE"/>
    <property type="match status" value="1"/>
</dbReference>
<gene>
    <name evidence="9" type="ORF">BN4901_0627</name>
</gene>
<keyword evidence="5 7" id="KW-0862">Zinc</keyword>
<dbReference type="Proteomes" id="UP000195338">
    <property type="component" value="Unassembled WGS sequence"/>
</dbReference>
<sequence>MSLTNPFLRHSTLPYQAPQFDQIDVQHYRPAFDEGVRQKRAEIEGIVQNPQRPDFANTLLALEQSGALLTRVTSVFFAMTAAHTNDELQRLDEEFSAELASLANDIYLNSALFARVENVWQRRSSSGLDSESIRLLEVVYQRFVLAGACLNETDKARLKALNTESATLTSQFNQRLLAANKSGAMVVDDVRHLDGLSTEEIAVAAETAREKGLEARWVIPLLNTTQQPALAVLRDRQTRENLFTRAWTRAENNDANDTRAIIQRLVEIRMQQAKLLGFANYAAWKIADQMAKTPEAALTFMRSIVPAARARALDEQAEIQKVIFQQDGQFSAEAWDWSFYAEQVRREKYALDEAQLKPYFSLDSVLNEGVFWTANQLYGIKFVERFDIPVYHPDVRVWEIFDHDGIGLALFYGDFFARESKSGGAWMGNFVEQSLLNETRPVIYNVCNYQKPAKEQPALLLWDDVITLFHEFGHTLHGLFATQRYATLSGTNTPRDFVEFPSQINEHWASHPQVFARFARHVDTGEHMPQALRDKMQQASLFNKGYDMTELLSAALLDMRWHSLEMSDASYPVDQFEQQALVAEGLDLKAVPPRYRSSYFAHIFGGGYAAGYYAYLWTQMLADDGYQWFVEQGGLTRENGQKFRDAILSRGNSTDLAVLYRHWSGRDPQMEPMLKHRGLSA</sequence>
<dbReference type="Gene3D" id="3.40.390.10">
    <property type="entry name" value="Collagenase (Catalytic Domain)"/>
    <property type="match status" value="1"/>
</dbReference>
<dbReference type="RefSeq" id="WP_080625170.1">
    <property type="nucleotide sequence ID" value="NZ_FLUX01000007.1"/>
</dbReference>
<dbReference type="InterPro" id="IPR034005">
    <property type="entry name" value="M3A_DCP"/>
</dbReference>
<feature type="domain" description="Peptidase M3A/M3B catalytic" evidence="8">
    <location>
        <begin position="233"/>
        <end position="678"/>
    </location>
</feature>
<evidence type="ECO:0000259" key="8">
    <source>
        <dbReference type="Pfam" id="PF01432"/>
    </source>
</evidence>
<dbReference type="EMBL" id="FLUX01000007">
    <property type="protein sequence ID" value="SCA74762.1"/>
    <property type="molecule type" value="Genomic_DNA"/>
</dbReference>
<dbReference type="PANTHER" id="PTHR43660">
    <property type="entry name" value="DIPEPTIDYL CARBOXYPEPTIDASE"/>
    <property type="match status" value="1"/>
</dbReference>
<evidence type="ECO:0000256" key="4">
    <source>
        <dbReference type="ARBA" id="ARBA00022801"/>
    </source>
</evidence>
<keyword evidence="3 7" id="KW-0479">Metal-binding</keyword>
<dbReference type="CDD" id="cd06456">
    <property type="entry name" value="M3A_DCP"/>
    <property type="match status" value="1"/>
</dbReference>
<dbReference type="Gene3D" id="1.10.1370.10">
    <property type="entry name" value="Neurolysin, domain 3"/>
    <property type="match status" value="1"/>
</dbReference>
<dbReference type="GO" id="GO:0004180">
    <property type="term" value="F:carboxypeptidase activity"/>
    <property type="evidence" value="ECO:0007669"/>
    <property type="project" value="UniProtKB-KW"/>
</dbReference>